<keyword evidence="1 4" id="KW-0489">Methyltransferase</keyword>
<name>A0AAW1Q4K3_9CHLO</name>
<dbReference type="PROSITE" id="PS51679">
    <property type="entry name" value="SAM_MT_C5"/>
    <property type="match status" value="1"/>
</dbReference>
<feature type="compositionally biased region" description="Gly residues" evidence="5">
    <location>
        <begin position="205"/>
        <end position="214"/>
    </location>
</feature>
<dbReference type="PANTHER" id="PTHR46098">
    <property type="entry name" value="TRNA (CYTOSINE(38)-C(5))-METHYLTRANSFERASE"/>
    <property type="match status" value="1"/>
</dbReference>
<comment type="caution">
    <text evidence="6">The sequence shown here is derived from an EMBL/GenBank/DDBJ whole genome shotgun (WGS) entry which is preliminary data.</text>
</comment>
<sequence>MAASATGLAFQPTTLDALSGVDCSSYMNNYDMFLGQTAQPDVLVNVRQDPTIGNQAIMMSSMAGTAAPASYNMMGQPDTAGGYSTRDMAPLYVPDPIDAQIQTAAALLPDDLLKTAIASSTFGQGYFSTFRSDKPPQGYDMLRPVIPIPVVGDFGNAGFIPSVGPFNNTTFNSFNNGYDPRYSAPSYDKASGTYKYPTVAVNGSAEGGHSGGAAPGLAARRRQVSPVRDQPPSRDRGAVHSDRRHRALQVELVEVHLLQQLAPVLQRALELDHQEPVVLRRARDEVAASQVLGPLGHVVLHVPDDRERPQPLRVRRQQLLNDVQLHGPRTAAQAFGSSSGRRMISRSNVPINARTPTAPTISVHPDESMHAVSLFSGIGGIDLALADLCRTVLYCEIDPDARSVLRARMAGGQLPQAPVHADVTTLGKQALQDYLGDVPVDIVFGGFPCQDLSTAGRRLGMDGKRSVLFWHIMRVVDELPRKPAFLFLENVPGIRTLALRQVAGALSDAGYDARWTTLRASAIGGHHRRERWFCLARLRPPPAVADAPGDPRQPDAVPELREPPDGGVQPQLPGLAGGPGYQTGFWLREPAIPRVLDGVSPALDRGQLRRNHMLGNAVCPPQALFAFRALAGLGPYPAKLDAPRRRDLPRPDQAPADLLDIETED</sequence>
<dbReference type="GO" id="GO:0008168">
    <property type="term" value="F:methyltransferase activity"/>
    <property type="evidence" value="ECO:0007669"/>
    <property type="project" value="UniProtKB-KW"/>
</dbReference>
<accession>A0AAW1Q4K3</accession>
<dbReference type="PRINTS" id="PR00105">
    <property type="entry name" value="C5METTRFRASE"/>
</dbReference>
<keyword evidence="7" id="KW-1185">Reference proteome</keyword>
<feature type="active site" evidence="4">
    <location>
        <position position="449"/>
    </location>
</feature>
<reference evidence="6 7" key="1">
    <citation type="journal article" date="2024" name="Nat. Commun.">
        <title>Phylogenomics reveals the evolutionary origins of lichenization in chlorophyte algae.</title>
        <authorList>
            <person name="Puginier C."/>
            <person name="Libourel C."/>
            <person name="Otte J."/>
            <person name="Skaloud P."/>
            <person name="Haon M."/>
            <person name="Grisel S."/>
            <person name="Petersen M."/>
            <person name="Berrin J.G."/>
            <person name="Delaux P.M."/>
            <person name="Dal Grande F."/>
            <person name="Keller J."/>
        </authorList>
    </citation>
    <scope>NUCLEOTIDE SEQUENCE [LARGE SCALE GENOMIC DNA]</scope>
    <source>
        <strain evidence="6 7">SAG 2145</strain>
    </source>
</reference>
<dbReference type="EMBL" id="JALJOS010000091">
    <property type="protein sequence ID" value="KAK9816152.1"/>
    <property type="molecule type" value="Genomic_DNA"/>
</dbReference>
<dbReference type="InterPro" id="IPR001525">
    <property type="entry name" value="C5_MeTfrase"/>
</dbReference>
<evidence type="ECO:0000256" key="1">
    <source>
        <dbReference type="ARBA" id="ARBA00022603"/>
    </source>
</evidence>
<dbReference type="PANTHER" id="PTHR46098:SF1">
    <property type="entry name" value="TRNA (CYTOSINE(38)-C(5))-METHYLTRANSFERASE"/>
    <property type="match status" value="1"/>
</dbReference>
<dbReference type="AlphaFoldDB" id="A0AAW1Q4K3"/>
<comment type="similarity">
    <text evidence="4">Belongs to the class I-like SAM-binding methyltransferase superfamily. C5-methyltransferase family.</text>
</comment>
<dbReference type="SUPFAM" id="SSF53335">
    <property type="entry name" value="S-adenosyl-L-methionine-dependent methyltransferases"/>
    <property type="match status" value="1"/>
</dbReference>
<feature type="region of interest" description="Disordered" evidence="5">
    <location>
        <begin position="203"/>
        <end position="243"/>
    </location>
</feature>
<evidence type="ECO:0000313" key="6">
    <source>
        <dbReference type="EMBL" id="KAK9816152.1"/>
    </source>
</evidence>
<dbReference type="Pfam" id="PF00145">
    <property type="entry name" value="DNA_methylase"/>
    <property type="match status" value="1"/>
</dbReference>
<organism evidence="6 7">
    <name type="scientific">Apatococcus lobatus</name>
    <dbReference type="NCBI Taxonomy" id="904363"/>
    <lineage>
        <taxon>Eukaryota</taxon>
        <taxon>Viridiplantae</taxon>
        <taxon>Chlorophyta</taxon>
        <taxon>core chlorophytes</taxon>
        <taxon>Trebouxiophyceae</taxon>
        <taxon>Chlorellales</taxon>
        <taxon>Chlorellaceae</taxon>
        <taxon>Apatococcus</taxon>
    </lineage>
</organism>
<gene>
    <name evidence="6" type="ORF">WJX74_008991</name>
</gene>
<dbReference type="InterPro" id="IPR050750">
    <property type="entry name" value="C5-MTase"/>
</dbReference>
<protein>
    <recommendedName>
        <fullName evidence="8">DNA (cytosine-5-)-methyltransferase</fullName>
    </recommendedName>
</protein>
<evidence type="ECO:0000256" key="3">
    <source>
        <dbReference type="ARBA" id="ARBA00022691"/>
    </source>
</evidence>
<dbReference type="GO" id="GO:0032259">
    <property type="term" value="P:methylation"/>
    <property type="evidence" value="ECO:0007669"/>
    <property type="project" value="UniProtKB-KW"/>
</dbReference>
<proteinExistence type="inferred from homology"/>
<feature type="region of interest" description="Disordered" evidence="5">
    <location>
        <begin position="543"/>
        <end position="575"/>
    </location>
</feature>
<feature type="compositionally biased region" description="Basic and acidic residues" evidence="5">
    <location>
        <begin position="231"/>
        <end position="241"/>
    </location>
</feature>
<dbReference type="Gene3D" id="3.40.50.150">
    <property type="entry name" value="Vaccinia Virus protein VP39"/>
    <property type="match status" value="1"/>
</dbReference>
<dbReference type="Proteomes" id="UP001438707">
    <property type="component" value="Unassembled WGS sequence"/>
</dbReference>
<evidence type="ECO:0000256" key="2">
    <source>
        <dbReference type="ARBA" id="ARBA00022679"/>
    </source>
</evidence>
<keyword evidence="3 4" id="KW-0949">S-adenosyl-L-methionine</keyword>
<evidence type="ECO:0008006" key="8">
    <source>
        <dbReference type="Google" id="ProtNLM"/>
    </source>
</evidence>
<feature type="compositionally biased region" description="Basic and acidic residues" evidence="5">
    <location>
        <begin position="641"/>
        <end position="650"/>
    </location>
</feature>
<evidence type="ECO:0000256" key="5">
    <source>
        <dbReference type="SAM" id="MobiDB-lite"/>
    </source>
</evidence>
<dbReference type="InterPro" id="IPR018117">
    <property type="entry name" value="C5_DNA_meth_AS"/>
</dbReference>
<dbReference type="PROSITE" id="PS00094">
    <property type="entry name" value="C5_MTASE_1"/>
    <property type="match status" value="1"/>
</dbReference>
<evidence type="ECO:0000313" key="7">
    <source>
        <dbReference type="Proteomes" id="UP001438707"/>
    </source>
</evidence>
<evidence type="ECO:0000256" key="4">
    <source>
        <dbReference type="PROSITE-ProRule" id="PRU01016"/>
    </source>
</evidence>
<keyword evidence="2 4" id="KW-0808">Transferase</keyword>
<dbReference type="InterPro" id="IPR029063">
    <property type="entry name" value="SAM-dependent_MTases_sf"/>
</dbReference>
<feature type="region of interest" description="Disordered" evidence="5">
    <location>
        <begin position="636"/>
        <end position="665"/>
    </location>
</feature>